<proteinExistence type="inferred from homology"/>
<dbReference type="Proteomes" id="UP000285301">
    <property type="component" value="Unassembled WGS sequence"/>
</dbReference>
<dbReference type="InterPro" id="IPR051276">
    <property type="entry name" value="Saccharopine_DH-like_oxidrdct"/>
</dbReference>
<accession>A0A3S3PXT2</accession>
<gene>
    <name evidence="4" type="ORF">B4U79_13169</name>
</gene>
<sequence>MEREFDLIIFGATGYTGRYCIEYMVKCLQNEARSYKWAVAGRSEYKVRRAKDEVSKLIENDLSSIPVIVADVKDEQSLENMCRRCKVLLNCVGPYRDYGEPVTKACIQTSTHQVDVAGEPQYTEKMQLLYFKDAENANVYIVNCCGFGIIPFDMGVHYLEDKFKPGHVNSVEAFIDIDSYAGNHGSWDSVIGILAHRDELIATRKKLHTEFYGSVSPNFKYPLKTTILPFISYKLKRLCIPCFYPSDDVQRTQLFNHIYFGQKPIQFMSYMTIAKFLYVVLLALSALFVVFFSRFKYGVKLLKKYPHLFTFGAVSKTGPTRDQVIDSHFKLTLIGHGWSEEGANENEDINDPPDRKIVAVIKGQNSPYISTAICLIVSAFTILEESANFPLKGGVITPGVAFRNSKIIERLNRNSVKFEIVES</sequence>
<evidence type="ECO:0000313" key="4">
    <source>
        <dbReference type="EMBL" id="RWS10123.1"/>
    </source>
</evidence>
<evidence type="ECO:0000256" key="2">
    <source>
        <dbReference type="SAM" id="Phobius"/>
    </source>
</evidence>
<dbReference type="GO" id="GO:0005886">
    <property type="term" value="C:plasma membrane"/>
    <property type="evidence" value="ECO:0007669"/>
    <property type="project" value="TreeGrafter"/>
</dbReference>
<dbReference type="InterPro" id="IPR005097">
    <property type="entry name" value="Sacchrp_dh_NADP-bd"/>
</dbReference>
<dbReference type="AlphaFoldDB" id="A0A3S3PXT2"/>
<keyword evidence="2" id="KW-0812">Transmembrane</keyword>
<protein>
    <submittedName>
        <fullName evidence="4">Saccharopine dehydrogenase-like oxidoreductase isoform X2</fullName>
    </submittedName>
</protein>
<dbReference type="GO" id="GO:0009247">
    <property type="term" value="P:glycolipid biosynthetic process"/>
    <property type="evidence" value="ECO:0007669"/>
    <property type="project" value="TreeGrafter"/>
</dbReference>
<dbReference type="EMBL" id="NCKU01002217">
    <property type="protein sequence ID" value="RWS10123.1"/>
    <property type="molecule type" value="Genomic_DNA"/>
</dbReference>
<dbReference type="PANTHER" id="PTHR12286">
    <property type="entry name" value="SACCHAROPINE DEHYDROGENASE-LIKE OXIDOREDUCTASE"/>
    <property type="match status" value="1"/>
</dbReference>
<dbReference type="GO" id="GO:0005811">
    <property type="term" value="C:lipid droplet"/>
    <property type="evidence" value="ECO:0007669"/>
    <property type="project" value="TreeGrafter"/>
</dbReference>
<feature type="domain" description="Saccharopine dehydrogenase NADP binding" evidence="3">
    <location>
        <begin position="8"/>
        <end position="142"/>
    </location>
</feature>
<dbReference type="InterPro" id="IPR036291">
    <property type="entry name" value="NAD(P)-bd_dom_sf"/>
</dbReference>
<evidence type="ECO:0000313" key="5">
    <source>
        <dbReference type="Proteomes" id="UP000285301"/>
    </source>
</evidence>
<evidence type="ECO:0000256" key="1">
    <source>
        <dbReference type="ARBA" id="ARBA00038048"/>
    </source>
</evidence>
<dbReference type="FunFam" id="3.40.50.720:FF:000178">
    <property type="entry name" value="Saccharopine dehydrogenase-like oxidoreductase"/>
    <property type="match status" value="1"/>
</dbReference>
<dbReference type="OrthoDB" id="10268090at2759"/>
<comment type="similarity">
    <text evidence="1">Belongs to the saccharopine dehydrogenase family.</text>
</comment>
<keyword evidence="2" id="KW-1133">Transmembrane helix</keyword>
<keyword evidence="2" id="KW-0472">Membrane</keyword>
<dbReference type="PANTHER" id="PTHR12286:SF5">
    <property type="entry name" value="SACCHAROPINE DEHYDROGENASE-LIKE OXIDOREDUCTASE"/>
    <property type="match status" value="1"/>
</dbReference>
<dbReference type="SUPFAM" id="SSF51735">
    <property type="entry name" value="NAD(P)-binding Rossmann-fold domains"/>
    <property type="match status" value="1"/>
</dbReference>
<feature type="transmembrane region" description="Helical" evidence="2">
    <location>
        <begin position="276"/>
        <end position="295"/>
    </location>
</feature>
<name>A0A3S3PXT2_9ACAR</name>
<reference evidence="4 5" key="1">
    <citation type="journal article" date="2018" name="Gigascience">
        <title>Genomes of trombidid mites reveal novel predicted allergens and laterally-transferred genes associated with secondary metabolism.</title>
        <authorList>
            <person name="Dong X."/>
            <person name="Chaisiri K."/>
            <person name="Xia D."/>
            <person name="Armstrong S.D."/>
            <person name="Fang Y."/>
            <person name="Donnelly M.J."/>
            <person name="Kadowaki T."/>
            <person name="McGarry J.W."/>
            <person name="Darby A.C."/>
            <person name="Makepeace B.L."/>
        </authorList>
    </citation>
    <scope>NUCLEOTIDE SEQUENCE [LARGE SCALE GENOMIC DNA]</scope>
    <source>
        <strain evidence="4">UoL-WK</strain>
    </source>
</reference>
<dbReference type="Gene3D" id="3.40.50.720">
    <property type="entry name" value="NAD(P)-binding Rossmann-like Domain"/>
    <property type="match status" value="1"/>
</dbReference>
<dbReference type="GO" id="GO:0005739">
    <property type="term" value="C:mitochondrion"/>
    <property type="evidence" value="ECO:0007669"/>
    <property type="project" value="TreeGrafter"/>
</dbReference>
<keyword evidence="5" id="KW-1185">Reference proteome</keyword>
<organism evidence="4 5">
    <name type="scientific">Dinothrombium tinctorium</name>
    <dbReference type="NCBI Taxonomy" id="1965070"/>
    <lineage>
        <taxon>Eukaryota</taxon>
        <taxon>Metazoa</taxon>
        <taxon>Ecdysozoa</taxon>
        <taxon>Arthropoda</taxon>
        <taxon>Chelicerata</taxon>
        <taxon>Arachnida</taxon>
        <taxon>Acari</taxon>
        <taxon>Acariformes</taxon>
        <taxon>Trombidiformes</taxon>
        <taxon>Prostigmata</taxon>
        <taxon>Anystina</taxon>
        <taxon>Parasitengona</taxon>
        <taxon>Trombidioidea</taxon>
        <taxon>Trombidiidae</taxon>
        <taxon>Dinothrombium</taxon>
    </lineage>
</organism>
<comment type="caution">
    <text evidence="4">The sequence shown here is derived from an EMBL/GenBank/DDBJ whole genome shotgun (WGS) entry which is preliminary data.</text>
</comment>
<evidence type="ECO:0000259" key="3">
    <source>
        <dbReference type="Pfam" id="PF03435"/>
    </source>
</evidence>
<dbReference type="Pfam" id="PF03435">
    <property type="entry name" value="Sacchrp_dh_NADP"/>
    <property type="match status" value="1"/>
</dbReference>